<evidence type="ECO:0000313" key="2">
    <source>
        <dbReference type="EMBL" id="CAE0035319.1"/>
    </source>
</evidence>
<dbReference type="PANTHER" id="PTHR18829">
    <property type="entry name" value="PROTEIN YAE1 HOMOLOG"/>
    <property type="match status" value="1"/>
</dbReference>
<accession>A0A7S2ZCY7</accession>
<dbReference type="PANTHER" id="PTHR18829:SF0">
    <property type="entry name" value="PROTEIN YAE1 HOMOLOG"/>
    <property type="match status" value="1"/>
</dbReference>
<gene>
    <name evidence="2" type="ORF">RMAR00112_LOCUS3265</name>
</gene>
<evidence type="ECO:0008006" key="3">
    <source>
        <dbReference type="Google" id="ProtNLM"/>
    </source>
</evidence>
<sequence length="141" mass="15865">MDEEDDFFGSQSDSNEKAAGQRELEVVQGRFRASGYREAFTSTKEQALQEGFEAGFERGVEASEDLGFWLGVVVVIQKLSEDGKLSVDVGDKHQLDLFKLSLKSYVEVQHIPNEHDPLSVRKPEEKIAFLLIYNLRTEAAP</sequence>
<dbReference type="InterPro" id="IPR038881">
    <property type="entry name" value="Yae1-like"/>
</dbReference>
<dbReference type="EMBL" id="HBHW01004465">
    <property type="protein sequence ID" value="CAE0035319.1"/>
    <property type="molecule type" value="Transcribed_RNA"/>
</dbReference>
<reference evidence="2" key="1">
    <citation type="submission" date="2021-01" db="EMBL/GenBank/DDBJ databases">
        <authorList>
            <person name="Corre E."/>
            <person name="Pelletier E."/>
            <person name="Niang G."/>
            <person name="Scheremetjew M."/>
            <person name="Finn R."/>
            <person name="Kale V."/>
            <person name="Holt S."/>
            <person name="Cochrane G."/>
            <person name="Meng A."/>
            <person name="Brown T."/>
            <person name="Cohen L."/>
        </authorList>
    </citation>
    <scope>NUCLEOTIDE SEQUENCE</scope>
    <source>
        <strain evidence="2">CCMP 769</strain>
    </source>
</reference>
<proteinExistence type="predicted"/>
<protein>
    <recommendedName>
        <fullName evidence="3">Essential protein Yae1 N-terminal domain-containing protein</fullName>
    </recommendedName>
</protein>
<evidence type="ECO:0000256" key="1">
    <source>
        <dbReference type="SAM" id="MobiDB-lite"/>
    </source>
</evidence>
<feature type="region of interest" description="Disordered" evidence="1">
    <location>
        <begin position="1"/>
        <end position="22"/>
    </location>
</feature>
<organism evidence="2">
    <name type="scientific">Rhodosorus marinus</name>
    <dbReference type="NCBI Taxonomy" id="101924"/>
    <lineage>
        <taxon>Eukaryota</taxon>
        <taxon>Rhodophyta</taxon>
        <taxon>Stylonematophyceae</taxon>
        <taxon>Stylonematales</taxon>
        <taxon>Stylonemataceae</taxon>
        <taxon>Rhodosorus</taxon>
    </lineage>
</organism>
<dbReference type="AlphaFoldDB" id="A0A7S2ZCY7"/>
<name>A0A7S2ZCY7_9RHOD</name>